<dbReference type="OrthoDB" id="9766798at2"/>
<feature type="transmembrane region" description="Helical" evidence="1">
    <location>
        <begin position="32"/>
        <end position="52"/>
    </location>
</feature>
<feature type="transmembrane region" description="Helical" evidence="1">
    <location>
        <begin position="201"/>
        <end position="221"/>
    </location>
</feature>
<gene>
    <name evidence="2" type="ORF">CR164_05935</name>
</gene>
<name>A0A317T742_9CHLB</name>
<protein>
    <recommendedName>
        <fullName evidence="4">O-antigen polymerase</fullName>
    </recommendedName>
</protein>
<accession>A0A317T742</accession>
<keyword evidence="1" id="KW-0472">Membrane</keyword>
<feature type="transmembrane region" description="Helical" evidence="1">
    <location>
        <begin position="270"/>
        <end position="287"/>
    </location>
</feature>
<keyword evidence="3" id="KW-1185">Reference proteome</keyword>
<feature type="transmembrane region" description="Helical" evidence="1">
    <location>
        <begin position="233"/>
        <end position="263"/>
    </location>
</feature>
<reference evidence="3" key="1">
    <citation type="submission" date="2017-10" db="EMBL/GenBank/DDBJ databases">
        <authorList>
            <person name="Gaisin V.A."/>
            <person name="Rysina M.S."/>
            <person name="Grouzdev D.S."/>
        </authorList>
    </citation>
    <scope>NUCLEOTIDE SEQUENCE [LARGE SCALE GENOMIC DNA]</scope>
    <source>
        <strain evidence="3">V1</strain>
    </source>
</reference>
<dbReference type="AlphaFoldDB" id="A0A317T742"/>
<dbReference type="EMBL" id="PDNZ01000003">
    <property type="protein sequence ID" value="PWW82522.1"/>
    <property type="molecule type" value="Genomic_DNA"/>
</dbReference>
<feature type="transmembrane region" description="Helical" evidence="1">
    <location>
        <begin position="421"/>
        <end position="438"/>
    </location>
</feature>
<evidence type="ECO:0000313" key="3">
    <source>
        <dbReference type="Proteomes" id="UP000246278"/>
    </source>
</evidence>
<keyword evidence="1" id="KW-1133">Transmembrane helix</keyword>
<organism evidence="2 3">
    <name type="scientific">Prosthecochloris marina</name>
    <dbReference type="NCBI Taxonomy" id="2017681"/>
    <lineage>
        <taxon>Bacteria</taxon>
        <taxon>Pseudomonadati</taxon>
        <taxon>Chlorobiota</taxon>
        <taxon>Chlorobiia</taxon>
        <taxon>Chlorobiales</taxon>
        <taxon>Chlorobiaceae</taxon>
        <taxon>Prosthecochloris</taxon>
    </lineage>
</organism>
<dbReference type="Proteomes" id="UP000246278">
    <property type="component" value="Unassembled WGS sequence"/>
</dbReference>
<evidence type="ECO:0000313" key="2">
    <source>
        <dbReference type="EMBL" id="PWW82522.1"/>
    </source>
</evidence>
<feature type="transmembrane region" description="Helical" evidence="1">
    <location>
        <begin position="6"/>
        <end position="25"/>
    </location>
</feature>
<proteinExistence type="predicted"/>
<feature type="transmembrane region" description="Helical" evidence="1">
    <location>
        <begin position="143"/>
        <end position="161"/>
    </location>
</feature>
<feature type="transmembrane region" description="Helical" evidence="1">
    <location>
        <begin position="368"/>
        <end position="387"/>
    </location>
</feature>
<evidence type="ECO:0008006" key="4">
    <source>
        <dbReference type="Google" id="ProtNLM"/>
    </source>
</evidence>
<sequence length="482" mass="53977">MGNAPGNIMVPIVMFGWIPFVMILFSRLEAKIAAAAAFVAGWMFLPVAAYNLPALPDYTKTTATCVGILAGAWLFDKERFSEFRFSAVDIPILLWCTAPFFSSVANGLGPYDGLSQTMYQSITWGLPYYIARIYFSDTEGLKILALAIVIGGIVYIPFCWFEMIMSPQLHRMTYGFHQHSFLQTIRAGGGFRPMVFMDHGLMTSMWMVIAVFLGVWLYVSGSLPKKILFVPTVYLLLLLVFTTMMMKSFGAVSLLFLGLIVIFLTNKMKLRILILILLVTPHLYIITRTTGTWDGRNLSQFVAEKISEERAQSLQFRLDNETILIDKALQGTFFGWGGFGRSRVYDDKGKDISIADGLWIITLGQNGIYGLIALIIAVQLPVILFLLRVKPNRWNEQQWAAPAVMAVFLAIYMIDNLLNSMINPIYMLFSGGIIGVMLRMHAGIPASIPEVESSVTIRQSVPSHSTTRFITEPEISPSRFIN</sequence>
<evidence type="ECO:0000256" key="1">
    <source>
        <dbReference type="SAM" id="Phobius"/>
    </source>
</evidence>
<comment type="caution">
    <text evidence="2">The sequence shown here is derived from an EMBL/GenBank/DDBJ whole genome shotgun (WGS) entry which is preliminary data.</text>
</comment>
<keyword evidence="1" id="KW-0812">Transmembrane</keyword>